<sequence>MSETGVFDKFKEATVSPVLELCRLIPDSILFGSIVLYFLTQNIAFGIFGIFIVETVFSHRLISWLYTQSVGPSRSMTADTIKCHAGFRTPQWKVDRMFSHDNYPSYSIFSITSIGTYLYLATSEFSSTLKAMGSQWESRQMVASSLLALVLVCFVLVRWSAGCESWAEMGIAMIFAVIVGIVFFFINKNLFGVEGMNFLGLPYLVSKESKESPIYICAADTSQQKN</sequence>
<protein>
    <submittedName>
        <fullName evidence="2">Uncharacterized protein</fullName>
    </submittedName>
</protein>
<feature type="transmembrane region" description="Helical" evidence="1">
    <location>
        <begin position="103"/>
        <end position="120"/>
    </location>
</feature>
<evidence type="ECO:0000313" key="2">
    <source>
        <dbReference type="EMBL" id="QHU18698.1"/>
    </source>
</evidence>
<dbReference type="EMBL" id="MN740936">
    <property type="protein sequence ID" value="QHU18698.1"/>
    <property type="molecule type" value="Genomic_DNA"/>
</dbReference>
<proteinExistence type="predicted"/>
<name>A0A6C0KQT9_9ZZZZ</name>
<organism evidence="2">
    <name type="scientific">viral metagenome</name>
    <dbReference type="NCBI Taxonomy" id="1070528"/>
    <lineage>
        <taxon>unclassified sequences</taxon>
        <taxon>metagenomes</taxon>
        <taxon>organismal metagenomes</taxon>
    </lineage>
</organism>
<reference evidence="2" key="1">
    <citation type="journal article" date="2020" name="Nature">
        <title>Giant virus diversity and host interactions through global metagenomics.</title>
        <authorList>
            <person name="Schulz F."/>
            <person name="Roux S."/>
            <person name="Paez-Espino D."/>
            <person name="Jungbluth S."/>
            <person name="Walsh D.A."/>
            <person name="Denef V.J."/>
            <person name="McMahon K.D."/>
            <person name="Konstantinidis K.T."/>
            <person name="Eloe-Fadrosh E.A."/>
            <person name="Kyrpides N.C."/>
            <person name="Woyke T."/>
        </authorList>
    </citation>
    <scope>NUCLEOTIDE SEQUENCE</scope>
    <source>
        <strain evidence="2">GVMAG-S-3300013006-158</strain>
    </source>
</reference>
<evidence type="ECO:0000256" key="1">
    <source>
        <dbReference type="SAM" id="Phobius"/>
    </source>
</evidence>
<keyword evidence="1" id="KW-0812">Transmembrane</keyword>
<keyword evidence="1" id="KW-0472">Membrane</keyword>
<dbReference type="AlphaFoldDB" id="A0A6C0KQT9"/>
<keyword evidence="1" id="KW-1133">Transmembrane helix</keyword>
<feature type="transmembrane region" description="Helical" evidence="1">
    <location>
        <begin position="166"/>
        <end position="186"/>
    </location>
</feature>
<feature type="transmembrane region" description="Helical" evidence="1">
    <location>
        <begin position="141"/>
        <end position="160"/>
    </location>
</feature>
<feature type="transmembrane region" description="Helical" evidence="1">
    <location>
        <begin position="29"/>
        <end position="53"/>
    </location>
</feature>
<accession>A0A6C0KQT9</accession>